<reference evidence="7 8" key="1">
    <citation type="submission" date="2018-10" db="EMBL/GenBank/DDBJ databases">
        <title>Comparative analysis of microorganisms from saline springs in Andes Mountain Range, Colombia.</title>
        <authorList>
            <person name="Rubin E."/>
        </authorList>
    </citation>
    <scope>NUCLEOTIDE SEQUENCE [LARGE SCALE GENOMIC DNA]</scope>
    <source>
        <strain evidence="7 8">USBA GBX 843</strain>
    </source>
</reference>
<dbReference type="OrthoDB" id="572300at2"/>
<evidence type="ECO:0000256" key="4">
    <source>
        <dbReference type="SAM" id="SignalP"/>
    </source>
</evidence>
<dbReference type="EMBL" id="RCDC01000006">
    <property type="protein sequence ID" value="RLK51975.1"/>
    <property type="molecule type" value="Genomic_DNA"/>
</dbReference>
<evidence type="ECO:0000256" key="3">
    <source>
        <dbReference type="ARBA" id="ARBA00023237"/>
    </source>
</evidence>
<gene>
    <name evidence="7" type="ORF">BCL79_3118</name>
</gene>
<evidence type="ECO:0000259" key="6">
    <source>
        <dbReference type="Pfam" id="PF08479"/>
    </source>
</evidence>
<dbReference type="Gene3D" id="3.10.20.310">
    <property type="entry name" value="membrane protein fhac"/>
    <property type="match status" value="1"/>
</dbReference>
<proteinExistence type="predicted"/>
<comment type="caution">
    <text evidence="7">The sequence shown here is derived from an EMBL/GenBank/DDBJ whole genome shotgun (WGS) entry which is preliminary data.</text>
</comment>
<feature type="domain" description="Haemolysin activator HlyB C-terminal" evidence="5">
    <location>
        <begin position="200"/>
        <end position="523"/>
    </location>
</feature>
<dbReference type="Pfam" id="PF08479">
    <property type="entry name" value="POTRA_2"/>
    <property type="match status" value="1"/>
</dbReference>
<keyword evidence="4" id="KW-0732">Signal</keyword>
<feature type="domain" description="Polypeptide-transport-associated ShlB-type" evidence="6">
    <location>
        <begin position="67"/>
        <end position="139"/>
    </location>
</feature>
<sequence length="561" mass="60257">MRCSGFSPPALRQCCLPRRAGLLVLALAAPLGQVALAADTAPPAATASATVLIARITVEGVGDHPASGISRAAVEAVANQALREISPTLPGALDFEQIQQISARITQTYREAGFLVSVAYVPPQDIGERQMLTLNVLEGRVGRVLVQGSQRYRDHQLSASSLGLIGRPLRRAELDRALLYARDLPGVSVTSVLQPGQQAGETDIVLVAQDSAHPYEITAGLNNHGTDSTGKYRAELGISAFNALGAADVLGASVAYGLDPADSWQGALSLSIPSSAIDGLSLTAGVSRSEIELNNGPFAALEIHGPTTVGQAGLDWKFVNRTDLLLQVSSRWIHQESRLDGLGMQLSRHTFDVLEAGLSMRHTDRRLRGINLVQLSTRKSINDESAPFDWLYPNHDSYYWVTRLSAARLQALPGNQRLYLRGTGQFTDNALTPMEQFSIGGPNSVRAFPLSAALGDRGVQATFEYQVDAPGFATLPSPFQGRNWGDVLSLQLFYDWGRTSPVAQNRRLGLQPLTLEGAGLGLQLRLPQGLQFNLTAATPTGRTQPADQDDMRVWAGISLTF</sequence>
<organism evidence="7 8">
    <name type="scientific">Stenotrophomonas rhizophila</name>
    <dbReference type="NCBI Taxonomy" id="216778"/>
    <lineage>
        <taxon>Bacteria</taxon>
        <taxon>Pseudomonadati</taxon>
        <taxon>Pseudomonadota</taxon>
        <taxon>Gammaproteobacteria</taxon>
        <taxon>Lysobacterales</taxon>
        <taxon>Lysobacteraceae</taxon>
        <taxon>Stenotrophomonas</taxon>
    </lineage>
</organism>
<dbReference type="Pfam" id="PF03865">
    <property type="entry name" value="ShlB"/>
    <property type="match status" value="1"/>
</dbReference>
<evidence type="ECO:0000256" key="1">
    <source>
        <dbReference type="ARBA" id="ARBA00022452"/>
    </source>
</evidence>
<evidence type="ECO:0000256" key="2">
    <source>
        <dbReference type="ARBA" id="ARBA00022692"/>
    </source>
</evidence>
<feature type="chain" id="PRO_5019753946" evidence="4">
    <location>
        <begin position="38"/>
        <end position="561"/>
    </location>
</feature>
<dbReference type="PANTHER" id="PTHR34597">
    <property type="entry name" value="SLR1661 PROTEIN"/>
    <property type="match status" value="1"/>
</dbReference>
<dbReference type="AlphaFoldDB" id="A0A498C7W3"/>
<dbReference type="InterPro" id="IPR013686">
    <property type="entry name" value="Polypept-transport_assoc_ShlB"/>
</dbReference>
<evidence type="ECO:0000313" key="7">
    <source>
        <dbReference type="EMBL" id="RLK51975.1"/>
    </source>
</evidence>
<accession>A0A498C7W3</accession>
<dbReference type="InterPro" id="IPR005565">
    <property type="entry name" value="Hemolysn_activator_HlyB_C"/>
</dbReference>
<evidence type="ECO:0000259" key="5">
    <source>
        <dbReference type="Pfam" id="PF03865"/>
    </source>
</evidence>
<dbReference type="Gene3D" id="2.40.160.50">
    <property type="entry name" value="membrane protein fhac: a member of the omp85/tpsb transporter family"/>
    <property type="match status" value="1"/>
</dbReference>
<keyword evidence="1" id="KW-1134">Transmembrane beta strand</keyword>
<dbReference type="Proteomes" id="UP000274786">
    <property type="component" value="Unassembled WGS sequence"/>
</dbReference>
<dbReference type="PANTHER" id="PTHR34597:SF3">
    <property type="entry name" value="OUTER MEMBRANE TRANSPORTER CDIB"/>
    <property type="match status" value="1"/>
</dbReference>
<dbReference type="RefSeq" id="WP_121042668.1">
    <property type="nucleotide sequence ID" value="NZ_RCDC01000006.1"/>
</dbReference>
<dbReference type="GO" id="GO:0098046">
    <property type="term" value="C:type V protein secretion system complex"/>
    <property type="evidence" value="ECO:0007669"/>
    <property type="project" value="TreeGrafter"/>
</dbReference>
<protein>
    <submittedName>
        <fullName evidence="7">Hemolysin activation/secretion protein</fullName>
    </submittedName>
</protein>
<dbReference type="GO" id="GO:0008320">
    <property type="term" value="F:protein transmembrane transporter activity"/>
    <property type="evidence" value="ECO:0007669"/>
    <property type="project" value="TreeGrafter"/>
</dbReference>
<dbReference type="InterPro" id="IPR051544">
    <property type="entry name" value="TPS_OM_transporter"/>
</dbReference>
<dbReference type="GO" id="GO:0046819">
    <property type="term" value="P:protein secretion by the type V secretion system"/>
    <property type="evidence" value="ECO:0007669"/>
    <property type="project" value="TreeGrafter"/>
</dbReference>
<feature type="signal peptide" evidence="4">
    <location>
        <begin position="1"/>
        <end position="37"/>
    </location>
</feature>
<evidence type="ECO:0000313" key="8">
    <source>
        <dbReference type="Proteomes" id="UP000274786"/>
    </source>
</evidence>
<keyword evidence="3" id="KW-0998">Cell outer membrane</keyword>
<keyword evidence="2" id="KW-0812">Transmembrane</keyword>
<keyword evidence="1" id="KW-0472">Membrane</keyword>
<name>A0A498C7W3_9GAMM</name>